<evidence type="ECO:0000313" key="1">
    <source>
        <dbReference type="EMBL" id="WYW19577.1"/>
    </source>
</evidence>
<sequence length="394" mass="42639">MTSPSSTPRWWAWKPSERRHVIIDSAVALACVIGTFVWSGPQQFAPDFGFPLLGSDNRLIASIPLALLTGAAAMVRRRKPVFLVIVSLASWTMLSAIAGVVFGLYALAAFETSRRMMAVITAIALVAVGFPFWRLGGFDASVPISTALCLAPTLLGLWSFTHRKLVGNLLERASRLERERDLLAEQARAEERTRIARDMHDVVAHRVSLIVLHAATAEVSGDRERLQLTKKIRSIGRDALSELRQVLEVLRVGDAPLSPQPRIEDIAGLAAQSRAAGVQVDVETVGEVRPLPSIVEQASYRVAQEALTNVHKHARNADTRIRMIHGPEEFRLIITNQRPPSSPAPDSLPGGGFGIIGLQERIRLIGGTLSCGATLNGGYEVEAVIPLPSTGTGS</sequence>
<keyword evidence="2" id="KW-1185">Reference proteome</keyword>
<reference evidence="1" key="1">
    <citation type="submission" date="2023-10" db="EMBL/GenBank/DDBJ databases">
        <title>Whole genome sequencing of actinobacterial strain Amycolatopsis sp. (BCA-696) identifies the underlying plant growth-promoting genes.</title>
        <authorList>
            <person name="Gandham P."/>
            <person name="Vadla N."/>
            <person name="Saji A."/>
            <person name="Srinivas V."/>
            <person name="Ruperao P."/>
            <person name="Selvanayagam S."/>
            <person name="Saxena R.K."/>
            <person name="Rathore A."/>
            <person name="Gopalakrishnan S."/>
            <person name="Thakur V."/>
        </authorList>
    </citation>
    <scope>NUCLEOTIDE SEQUENCE</scope>
    <source>
        <strain evidence="1">BCA-696</strain>
    </source>
</reference>
<dbReference type="EMBL" id="CP150484">
    <property type="protein sequence ID" value="WYW19577.1"/>
    <property type="molecule type" value="Genomic_DNA"/>
</dbReference>
<proteinExistence type="predicted"/>
<accession>A0ACD5BK03</accession>
<protein>
    <submittedName>
        <fullName evidence="1">Histidine kinase</fullName>
    </submittedName>
</protein>
<dbReference type="Proteomes" id="UP001456344">
    <property type="component" value="Chromosome"/>
</dbReference>
<evidence type="ECO:0000313" key="2">
    <source>
        <dbReference type="Proteomes" id="UP001456344"/>
    </source>
</evidence>
<keyword evidence="1" id="KW-0808">Transferase</keyword>
<keyword evidence="1" id="KW-0418">Kinase</keyword>
<name>A0ACD5BK03_9PSEU</name>
<gene>
    <name evidence="1" type="ORF">LCL61_28935</name>
</gene>
<organism evidence="1 2">
    <name type="scientific">Amycolatopsis coloradensis</name>
    <dbReference type="NCBI Taxonomy" id="76021"/>
    <lineage>
        <taxon>Bacteria</taxon>
        <taxon>Bacillati</taxon>
        <taxon>Actinomycetota</taxon>
        <taxon>Actinomycetes</taxon>
        <taxon>Pseudonocardiales</taxon>
        <taxon>Pseudonocardiaceae</taxon>
        <taxon>Amycolatopsis</taxon>
    </lineage>
</organism>